<dbReference type="InterPro" id="IPR011712">
    <property type="entry name" value="Sig_transdc_His_kin_sub3_dim/P"/>
</dbReference>
<dbReference type="GO" id="GO:0000155">
    <property type="term" value="F:phosphorelay sensor kinase activity"/>
    <property type="evidence" value="ECO:0007669"/>
    <property type="project" value="InterPro"/>
</dbReference>
<accession>A0A154BQL9</accession>
<dbReference type="InterPro" id="IPR050482">
    <property type="entry name" value="Sensor_HK_TwoCompSys"/>
</dbReference>
<dbReference type="SUPFAM" id="SSF55874">
    <property type="entry name" value="ATPase domain of HSP90 chaperone/DNA topoisomerase II/histidine kinase"/>
    <property type="match status" value="1"/>
</dbReference>
<evidence type="ECO:0000313" key="9">
    <source>
        <dbReference type="Proteomes" id="UP000076268"/>
    </source>
</evidence>
<dbReference type="Gene3D" id="1.20.5.1930">
    <property type="match status" value="1"/>
</dbReference>
<organism evidence="8 9">
    <name type="scientific">Anaerosporomusa subterranea</name>
    <dbReference type="NCBI Taxonomy" id="1794912"/>
    <lineage>
        <taxon>Bacteria</taxon>
        <taxon>Bacillati</taxon>
        <taxon>Bacillota</taxon>
        <taxon>Negativicutes</taxon>
        <taxon>Acetonemataceae</taxon>
        <taxon>Anaerosporomusa</taxon>
    </lineage>
</organism>
<evidence type="ECO:0000256" key="3">
    <source>
        <dbReference type="ARBA" id="ARBA00022679"/>
    </source>
</evidence>
<keyword evidence="5" id="KW-0902">Two-component regulatory system</keyword>
<dbReference type="OrthoDB" id="9781904at2"/>
<dbReference type="SMART" id="SM00387">
    <property type="entry name" value="HATPase_c"/>
    <property type="match status" value="1"/>
</dbReference>
<dbReference type="CDD" id="cd16917">
    <property type="entry name" value="HATPase_UhpB-NarQ-NarX-like"/>
    <property type="match status" value="1"/>
</dbReference>
<feature type="coiled-coil region" evidence="6">
    <location>
        <begin position="88"/>
        <end position="136"/>
    </location>
</feature>
<protein>
    <recommendedName>
        <fullName evidence="2">histidine kinase</fullName>
        <ecNumber evidence="2">2.7.13.3</ecNumber>
    </recommendedName>
</protein>
<dbReference type="STRING" id="1794912.AXX12_07540"/>
<dbReference type="PROSITE" id="PS50109">
    <property type="entry name" value="HIS_KIN"/>
    <property type="match status" value="1"/>
</dbReference>
<dbReference type="GO" id="GO:0046983">
    <property type="term" value="F:protein dimerization activity"/>
    <property type="evidence" value="ECO:0007669"/>
    <property type="project" value="InterPro"/>
</dbReference>
<dbReference type="GO" id="GO:0016020">
    <property type="term" value="C:membrane"/>
    <property type="evidence" value="ECO:0007669"/>
    <property type="project" value="InterPro"/>
</dbReference>
<dbReference type="AlphaFoldDB" id="A0A154BQL9"/>
<dbReference type="PIRSF" id="PIRSF003169">
    <property type="entry name" value="STHK_DegS"/>
    <property type="match status" value="1"/>
</dbReference>
<dbReference type="Pfam" id="PF07730">
    <property type="entry name" value="HisKA_3"/>
    <property type="match status" value="1"/>
</dbReference>
<evidence type="ECO:0000313" key="8">
    <source>
        <dbReference type="EMBL" id="KYZ76284.1"/>
    </source>
</evidence>
<comment type="caution">
    <text evidence="8">The sequence shown here is derived from an EMBL/GenBank/DDBJ whole genome shotgun (WGS) entry which is preliminary data.</text>
</comment>
<evidence type="ECO:0000256" key="1">
    <source>
        <dbReference type="ARBA" id="ARBA00000085"/>
    </source>
</evidence>
<evidence type="ECO:0000256" key="6">
    <source>
        <dbReference type="SAM" id="Coils"/>
    </source>
</evidence>
<keyword evidence="6" id="KW-0175">Coiled coil</keyword>
<keyword evidence="3" id="KW-0808">Transferase</keyword>
<dbReference type="Proteomes" id="UP000076268">
    <property type="component" value="Unassembled WGS sequence"/>
</dbReference>
<evidence type="ECO:0000256" key="5">
    <source>
        <dbReference type="ARBA" id="ARBA00023012"/>
    </source>
</evidence>
<dbReference type="Pfam" id="PF05384">
    <property type="entry name" value="DegS"/>
    <property type="match status" value="1"/>
</dbReference>
<dbReference type="InterPro" id="IPR036890">
    <property type="entry name" value="HATPase_C_sf"/>
</dbReference>
<evidence type="ECO:0000259" key="7">
    <source>
        <dbReference type="PROSITE" id="PS50109"/>
    </source>
</evidence>
<dbReference type="InterPro" id="IPR003594">
    <property type="entry name" value="HATPase_dom"/>
</dbReference>
<dbReference type="Pfam" id="PF02518">
    <property type="entry name" value="HATPase_c"/>
    <property type="match status" value="1"/>
</dbReference>
<dbReference type="InterPro" id="IPR016381">
    <property type="entry name" value="Sig_transdc_His_kinase_DegS"/>
</dbReference>
<dbReference type="PANTHER" id="PTHR24421:SF55">
    <property type="entry name" value="SENSOR HISTIDINE KINASE YDFH"/>
    <property type="match status" value="1"/>
</dbReference>
<proteinExistence type="predicted"/>
<feature type="domain" description="Histidine kinase" evidence="7">
    <location>
        <begin position="288"/>
        <end position="377"/>
    </location>
</feature>
<gene>
    <name evidence="8" type="ORF">AXX12_07540</name>
</gene>
<evidence type="ECO:0000256" key="4">
    <source>
        <dbReference type="ARBA" id="ARBA00022777"/>
    </source>
</evidence>
<comment type="catalytic activity">
    <reaction evidence="1">
        <text>ATP + protein L-histidine = ADP + protein N-phospho-L-histidine.</text>
        <dbReference type="EC" id="2.7.13.3"/>
    </reaction>
</comment>
<dbReference type="EC" id="2.7.13.3" evidence="2"/>
<dbReference type="InterPro" id="IPR008595">
    <property type="entry name" value="DegS"/>
</dbReference>
<dbReference type="RefSeq" id="WP_066241474.1">
    <property type="nucleotide sequence ID" value="NZ_LSGP01000017.1"/>
</dbReference>
<keyword evidence="4 8" id="KW-0418">Kinase</keyword>
<dbReference type="PANTHER" id="PTHR24421">
    <property type="entry name" value="NITRATE/NITRITE SENSOR PROTEIN NARX-RELATED"/>
    <property type="match status" value="1"/>
</dbReference>
<sequence>MEQLDVKFLDTIIKNAVEAVEASKTQIFDIREAARNEMENVRRDVERVKQEAADIIFYVDELAKRERRARIRLVEVHRNFQQHTEEDMKSAYQDAENFRVEMEVARERETNLRRQRDDLELRLRSLKNTVDKAEALTEQVGLALGFLGEQMGAALNHIESLQQRQLFGVKIIKAQEEERRRVARDIHDGPAQALANVVFRAEVCERLMDSDLARSKVELSDLREQVRAVLKDTRKMIFGLRPMTLDDLGLAPTIKRLLDVMRERTGVVGDLRISGQEQRFDSAIEIGLFRVVQETLTNVEKHAQASFVRVRIDFRQQAISLLIEDDGKGFDTSVSAGSDHFGLSGMKERIDLIGGEIKISSQLGKGTKVYIRVSLPERS</sequence>
<reference evidence="8 9" key="1">
    <citation type="submission" date="2016-02" db="EMBL/GenBank/DDBJ databases">
        <title>Anaerosporomusa subterraneum gen. nov., sp. nov., a spore-forming obligate anaerobe isolated from saprolite.</title>
        <authorList>
            <person name="Choi J.K."/>
            <person name="Shah M."/>
            <person name="Yee N."/>
        </authorList>
    </citation>
    <scope>NUCLEOTIDE SEQUENCE [LARGE SCALE GENOMIC DNA]</scope>
    <source>
        <strain evidence="8 9">RU4</strain>
    </source>
</reference>
<evidence type="ECO:0000256" key="2">
    <source>
        <dbReference type="ARBA" id="ARBA00012438"/>
    </source>
</evidence>
<name>A0A154BQL9_ANASB</name>
<dbReference type="EMBL" id="LSGP01000017">
    <property type="protein sequence ID" value="KYZ76284.1"/>
    <property type="molecule type" value="Genomic_DNA"/>
</dbReference>
<dbReference type="Gene3D" id="3.30.565.10">
    <property type="entry name" value="Histidine kinase-like ATPase, C-terminal domain"/>
    <property type="match status" value="1"/>
</dbReference>
<keyword evidence="9" id="KW-1185">Reference proteome</keyword>
<dbReference type="InterPro" id="IPR005467">
    <property type="entry name" value="His_kinase_dom"/>
</dbReference>